<dbReference type="EMBL" id="CAFBOL010000145">
    <property type="protein sequence ID" value="CAB5017784.1"/>
    <property type="molecule type" value="Genomic_DNA"/>
</dbReference>
<sequence length="76" mass="7826">MNDHVVCSAARRSLSRAIITYPMPCSNTAIGNSVASAPRARNRVATLAAISIANNATRNGTIVAGIVAFLPNDAST</sequence>
<accession>A0A6J7QUK6</accession>
<organism evidence="1">
    <name type="scientific">freshwater metagenome</name>
    <dbReference type="NCBI Taxonomy" id="449393"/>
    <lineage>
        <taxon>unclassified sequences</taxon>
        <taxon>metagenomes</taxon>
        <taxon>ecological metagenomes</taxon>
    </lineage>
</organism>
<reference evidence="1" key="1">
    <citation type="submission" date="2020-05" db="EMBL/GenBank/DDBJ databases">
        <authorList>
            <person name="Chiriac C."/>
            <person name="Salcher M."/>
            <person name="Ghai R."/>
            <person name="Kavagutti S V."/>
        </authorList>
    </citation>
    <scope>NUCLEOTIDE SEQUENCE</scope>
</reference>
<evidence type="ECO:0000313" key="1">
    <source>
        <dbReference type="EMBL" id="CAB5017784.1"/>
    </source>
</evidence>
<gene>
    <name evidence="1" type="ORF">UFOPK3931_03177</name>
</gene>
<dbReference type="AlphaFoldDB" id="A0A6J7QUK6"/>
<name>A0A6J7QUK6_9ZZZZ</name>
<protein>
    <submittedName>
        <fullName evidence="1">Unannotated protein</fullName>
    </submittedName>
</protein>
<proteinExistence type="predicted"/>